<reference evidence="1 2" key="1">
    <citation type="submission" date="2020-08" db="EMBL/GenBank/DDBJ databases">
        <title>Genome public.</title>
        <authorList>
            <person name="Liu C."/>
            <person name="Sun Q."/>
        </authorList>
    </citation>
    <scope>NUCLEOTIDE SEQUENCE [LARGE SCALE GENOMIC DNA]</scope>
    <source>
        <strain evidence="1 2">NSJ-56</strain>
    </source>
</reference>
<evidence type="ECO:0000313" key="1">
    <source>
        <dbReference type="EMBL" id="MBC5620788.1"/>
    </source>
</evidence>
<accession>A0ABR7CYQ0</accession>
<dbReference type="EMBL" id="JACOOH010000002">
    <property type="protein sequence ID" value="MBC5620788.1"/>
    <property type="molecule type" value="Genomic_DNA"/>
</dbReference>
<comment type="caution">
    <text evidence="1">The sequence shown here is derived from an EMBL/GenBank/DDBJ whole genome shotgun (WGS) entry which is preliminary data.</text>
</comment>
<proteinExistence type="predicted"/>
<name>A0ABR7CYQ0_9BACT</name>
<evidence type="ECO:0000313" key="2">
    <source>
        <dbReference type="Proteomes" id="UP000646484"/>
    </source>
</evidence>
<gene>
    <name evidence="1" type="ORF">H8S64_06740</name>
</gene>
<sequence length="212" mass="23368">MAKIFTDLLGAIIGSVGKVSYYMRYSDNIARRKGAERKSSDSPAAVEQRKRFGMLVELTQNLQPAIVIGFPQRKRGLSAGNAFHQLNKDICTVEGDIITVDYEHLLCANGQLVVPDVTVSYQAANSKLAFVQTAMEEEVNCNADDLVYGVLLEKEKGFCRLVQLRVRGEGGSTSAALPQGWKKENLIVYTFALSANKKKASKSQFLELEEEA</sequence>
<protein>
    <submittedName>
        <fullName evidence="1">Uncharacterized protein</fullName>
    </submittedName>
</protein>
<dbReference type="Proteomes" id="UP000646484">
    <property type="component" value="Unassembled WGS sequence"/>
</dbReference>
<organism evidence="1 2">
    <name type="scientific">Butyricimonas hominis</name>
    <dbReference type="NCBI Taxonomy" id="2763032"/>
    <lineage>
        <taxon>Bacteria</taxon>
        <taxon>Pseudomonadati</taxon>
        <taxon>Bacteroidota</taxon>
        <taxon>Bacteroidia</taxon>
        <taxon>Bacteroidales</taxon>
        <taxon>Odoribacteraceae</taxon>
        <taxon>Butyricimonas</taxon>
    </lineage>
</organism>
<keyword evidence="2" id="KW-1185">Reference proteome</keyword>